<gene>
    <name evidence="2" type="ORF">EDD18DRAFT_1104997</name>
</gene>
<evidence type="ECO:0000256" key="1">
    <source>
        <dbReference type="SAM" id="MobiDB-lite"/>
    </source>
</evidence>
<proteinExistence type="predicted"/>
<feature type="region of interest" description="Disordered" evidence="1">
    <location>
        <begin position="63"/>
        <end position="87"/>
    </location>
</feature>
<comment type="caution">
    <text evidence="2">The sequence shown here is derived from an EMBL/GenBank/DDBJ whole genome shotgun (WGS) entry which is preliminary data.</text>
</comment>
<dbReference type="AlphaFoldDB" id="A0AA39UNI4"/>
<name>A0AA39UNI4_9AGAR</name>
<accession>A0AA39UNI4</accession>
<protein>
    <submittedName>
        <fullName evidence="2">Uncharacterized protein</fullName>
    </submittedName>
</protein>
<keyword evidence="3" id="KW-1185">Reference proteome</keyword>
<evidence type="ECO:0000313" key="3">
    <source>
        <dbReference type="Proteomes" id="UP001175228"/>
    </source>
</evidence>
<organism evidence="2 3">
    <name type="scientific">Armillaria luteobubalina</name>
    <dbReference type="NCBI Taxonomy" id="153913"/>
    <lineage>
        <taxon>Eukaryota</taxon>
        <taxon>Fungi</taxon>
        <taxon>Dikarya</taxon>
        <taxon>Basidiomycota</taxon>
        <taxon>Agaricomycotina</taxon>
        <taxon>Agaricomycetes</taxon>
        <taxon>Agaricomycetidae</taxon>
        <taxon>Agaricales</taxon>
        <taxon>Marasmiineae</taxon>
        <taxon>Physalacriaceae</taxon>
        <taxon>Armillaria</taxon>
    </lineage>
</organism>
<dbReference type="Proteomes" id="UP001175228">
    <property type="component" value="Unassembled WGS sequence"/>
</dbReference>
<evidence type="ECO:0000313" key="2">
    <source>
        <dbReference type="EMBL" id="KAK0496632.1"/>
    </source>
</evidence>
<reference evidence="2" key="1">
    <citation type="submission" date="2023-06" db="EMBL/GenBank/DDBJ databases">
        <authorList>
            <consortium name="Lawrence Berkeley National Laboratory"/>
            <person name="Ahrendt S."/>
            <person name="Sahu N."/>
            <person name="Indic B."/>
            <person name="Wong-Bajracharya J."/>
            <person name="Merenyi Z."/>
            <person name="Ke H.-M."/>
            <person name="Monk M."/>
            <person name="Kocsube S."/>
            <person name="Drula E."/>
            <person name="Lipzen A."/>
            <person name="Balint B."/>
            <person name="Henrissat B."/>
            <person name="Andreopoulos B."/>
            <person name="Martin F.M."/>
            <person name="Harder C.B."/>
            <person name="Rigling D."/>
            <person name="Ford K.L."/>
            <person name="Foster G.D."/>
            <person name="Pangilinan J."/>
            <person name="Papanicolaou A."/>
            <person name="Barry K."/>
            <person name="LaButti K."/>
            <person name="Viragh M."/>
            <person name="Koriabine M."/>
            <person name="Yan M."/>
            <person name="Riley R."/>
            <person name="Champramary S."/>
            <person name="Plett K.L."/>
            <person name="Tsai I.J."/>
            <person name="Slot J."/>
            <person name="Sipos G."/>
            <person name="Plett J."/>
            <person name="Nagy L.G."/>
            <person name="Grigoriev I.V."/>
        </authorList>
    </citation>
    <scope>NUCLEOTIDE SEQUENCE</scope>
    <source>
        <strain evidence="2">HWK02</strain>
    </source>
</reference>
<dbReference type="EMBL" id="JAUEPU010000014">
    <property type="protein sequence ID" value="KAK0496632.1"/>
    <property type="molecule type" value="Genomic_DNA"/>
</dbReference>
<sequence>MASAGGDGFMLICRYYLHSWSFGWTADNPRHLSRKLRRKIKPHRFVAEHQDLVWALEDPRLEEENTSSHSMQPPKKRRKLPTGRSAKGEDFWSQMDEYFKVRNEQYQFDNLLPVSWKPFIDQTLAYDKSGFKFLPMTPVSDAGDGGDEVDSMVSAGSGARHFMALLN</sequence>